<keyword evidence="6" id="KW-1185">Reference proteome</keyword>
<gene>
    <name evidence="5" type="ORF">CNBG_2952</name>
</gene>
<dbReference type="KEGG" id="cdeu:CNBG_2952"/>
<organism evidence="5 6">
    <name type="scientific">Cryptococcus deuterogattii (strain R265)</name>
    <name type="common">Cryptococcus gattii VGII (strain R265)</name>
    <dbReference type="NCBI Taxonomy" id="294750"/>
    <lineage>
        <taxon>Eukaryota</taxon>
        <taxon>Fungi</taxon>
        <taxon>Dikarya</taxon>
        <taxon>Basidiomycota</taxon>
        <taxon>Agaricomycotina</taxon>
        <taxon>Tremellomycetes</taxon>
        <taxon>Tremellales</taxon>
        <taxon>Cryptococcaceae</taxon>
        <taxon>Cryptococcus</taxon>
        <taxon>Cryptococcus gattii species complex</taxon>
    </lineage>
</organism>
<feature type="coiled-coil region" evidence="4">
    <location>
        <begin position="357"/>
        <end position="418"/>
    </location>
</feature>
<evidence type="ECO:0000256" key="2">
    <source>
        <dbReference type="ARBA" id="ARBA00022980"/>
    </source>
</evidence>
<protein>
    <submittedName>
        <fullName evidence="5">Uncharacterized protein</fullName>
    </submittedName>
</protein>
<keyword evidence="4" id="KW-0175">Coiled coil</keyword>
<dbReference type="RefSeq" id="XP_062882951.1">
    <property type="nucleotide sequence ID" value="XM_063026996.1"/>
</dbReference>
<keyword evidence="3" id="KW-0687">Ribonucleoprotein</keyword>
<dbReference type="HOGENOM" id="CLU_055001_0_0_1"/>
<dbReference type="InterPro" id="IPR003256">
    <property type="entry name" value="Ribosomal_uL24"/>
</dbReference>
<dbReference type="GO" id="GO:0005840">
    <property type="term" value="C:ribosome"/>
    <property type="evidence" value="ECO:0007669"/>
    <property type="project" value="UniProtKB-KW"/>
</dbReference>
<name>A0A095CC59_CRYD2</name>
<dbReference type="Gene3D" id="2.30.30.30">
    <property type="match status" value="1"/>
</dbReference>
<dbReference type="SUPFAM" id="SSF50104">
    <property type="entry name" value="Translation proteins SH3-like domain"/>
    <property type="match status" value="1"/>
</dbReference>
<dbReference type="PANTHER" id="PTHR12903">
    <property type="entry name" value="MITOCHONDRIAL RIBOSOMAL PROTEIN L24"/>
    <property type="match status" value="1"/>
</dbReference>
<dbReference type="GO" id="GO:0006412">
    <property type="term" value="P:translation"/>
    <property type="evidence" value="ECO:0007669"/>
    <property type="project" value="InterPro"/>
</dbReference>
<dbReference type="GO" id="GO:0003723">
    <property type="term" value="F:RNA binding"/>
    <property type="evidence" value="ECO:0007669"/>
    <property type="project" value="InterPro"/>
</dbReference>
<dbReference type="InterPro" id="IPR041988">
    <property type="entry name" value="Ribosomal_uL24_KOW"/>
</dbReference>
<evidence type="ECO:0000256" key="3">
    <source>
        <dbReference type="ARBA" id="ARBA00023274"/>
    </source>
</evidence>
<dbReference type="InterPro" id="IPR014722">
    <property type="entry name" value="Rib_uL2_dom2"/>
</dbReference>
<dbReference type="VEuPathDB" id="FungiDB:CNBG_2952"/>
<accession>A0A095CC59</accession>
<comment type="similarity">
    <text evidence="1">Belongs to the universal ribosomal protein uL24 family.</text>
</comment>
<dbReference type="GO" id="GO:1990904">
    <property type="term" value="C:ribonucleoprotein complex"/>
    <property type="evidence" value="ECO:0007669"/>
    <property type="project" value="UniProtKB-KW"/>
</dbReference>
<dbReference type="GeneID" id="88179270"/>
<proteinExistence type="inferred from homology"/>
<dbReference type="Proteomes" id="UP000029445">
    <property type="component" value="Chromosome 1"/>
</dbReference>
<dbReference type="AlphaFoldDB" id="A0A095CC59"/>
<evidence type="ECO:0000256" key="4">
    <source>
        <dbReference type="SAM" id="Coils"/>
    </source>
</evidence>
<evidence type="ECO:0000256" key="1">
    <source>
        <dbReference type="ARBA" id="ARBA00010618"/>
    </source>
</evidence>
<evidence type="ECO:0000313" key="5">
    <source>
        <dbReference type="EMBL" id="KGB77114.1"/>
    </source>
</evidence>
<dbReference type="STRING" id="294750.A0A095CC59"/>
<keyword evidence="2" id="KW-0689">Ribosomal protein</keyword>
<dbReference type="CDD" id="cd06089">
    <property type="entry name" value="KOW_RPL26"/>
    <property type="match status" value="1"/>
</dbReference>
<evidence type="ECO:0000313" key="6">
    <source>
        <dbReference type="Proteomes" id="UP000029445"/>
    </source>
</evidence>
<sequence>MSGPVTRIPRGFQHLVNTKPNKFAGKTPSRFPHPTTKFVQPYDRIRKWNIRPGDRVRLVTGKPKEKYRNEETAEEGYKVYTVKQVDLARNWVFLEGIHNLKTQIIQDRPYNWDQLSETQKKSYEDQKNFIPILRPVHYSNVQLCLEDKDGPDSIYASRLKTSSTHFNPKTQRIDWKRYATRLSGPVSAENDKPVRINWPKPEKEFVFPSPDSMLDTPNTVTIQPTLNLSPLPPLTSTPLVDIFPQHINSPPPASQGLADEYLRPHSERNTEEIIAADTLMPLYLSEELAPRWAKGKMWKAYRARREAAELEKKMIGKQAVEEWEAQGRDRGLKAVIDLEAVGLEGVFLRGRTRAEVREAAEREYEAANGEVQAEVAQHVREGRLYDSELGLWYNGPKGEKKERKRERKERKARKVLEKMERLAL</sequence>
<dbReference type="OMA" id="RIPWPKV"/>
<reference evidence="5 6" key="1">
    <citation type="journal article" date="2011" name="MBio">
        <title>Genome variation in Cryptococcus gattii, an emerging pathogen of immunocompetent hosts.</title>
        <authorList>
            <person name="D'Souza C.A."/>
            <person name="Kronstad J.W."/>
            <person name="Taylor G."/>
            <person name="Warren R."/>
            <person name="Yuen M."/>
            <person name="Hu G."/>
            <person name="Jung W.H."/>
            <person name="Sham A."/>
            <person name="Kidd S.E."/>
            <person name="Tangen K."/>
            <person name="Lee N."/>
            <person name="Zeilmaker T."/>
            <person name="Sawkins J."/>
            <person name="McVicker G."/>
            <person name="Shah S."/>
            <person name="Gnerre S."/>
            <person name="Griggs A."/>
            <person name="Zeng Q."/>
            <person name="Bartlett K."/>
            <person name="Li W."/>
            <person name="Wang X."/>
            <person name="Heitman J."/>
            <person name="Stajich J.E."/>
            <person name="Fraser J.A."/>
            <person name="Meyer W."/>
            <person name="Carter D."/>
            <person name="Schein J."/>
            <person name="Krzywinski M."/>
            <person name="Kwon-Chung K.J."/>
            <person name="Varma A."/>
            <person name="Wang J."/>
            <person name="Brunham R."/>
            <person name="Fyfe M."/>
            <person name="Ouellette B.F."/>
            <person name="Siddiqui A."/>
            <person name="Marra M."/>
            <person name="Jones S."/>
            <person name="Holt R."/>
            <person name="Birren B.W."/>
            <person name="Galagan J.E."/>
            <person name="Cuomo C.A."/>
        </authorList>
    </citation>
    <scope>NUCLEOTIDE SEQUENCE [LARGE SCALE GENOMIC DNA]</scope>
    <source>
        <strain evidence="5 6">R265</strain>
    </source>
</reference>
<dbReference type="OrthoDB" id="359154at2759"/>
<dbReference type="EMBL" id="CP025759">
    <property type="protein sequence ID" value="KGB77114.1"/>
    <property type="molecule type" value="Genomic_DNA"/>
</dbReference>
<dbReference type="InterPro" id="IPR008991">
    <property type="entry name" value="Translation_prot_SH3-like_sf"/>
</dbReference>
<dbReference type="GO" id="GO:0003735">
    <property type="term" value="F:structural constituent of ribosome"/>
    <property type="evidence" value="ECO:0007669"/>
    <property type="project" value="InterPro"/>
</dbReference>
<reference evidence="5 6" key="2">
    <citation type="journal article" date="2018" name="Proc. Natl. Acad. Sci.">
        <title>RNAi is a critical determinant of centromere evolution in closely related fungi.</title>
        <authorList>
            <person name="Yadav V."/>
            <person name="Sun S."/>
            <person name="Billmyre R.B."/>
            <person name="Thimmappa B.C."/>
            <person name="Shea T."/>
            <person name="Lintner R."/>
            <person name="Bakkeren G."/>
            <person name="Cuomo C.A."/>
            <person name="Heitman J."/>
            <person name="Sanyal K."/>
        </authorList>
    </citation>
    <scope>NUCLEOTIDE SEQUENCE [LARGE SCALE GENOMIC DNA]</scope>
    <source>
        <strain evidence="5 6">R265</strain>
    </source>
</reference>